<organism evidence="1 2">
    <name type="scientific">Meloidogyne enterolobii</name>
    <name type="common">Root-knot nematode worm</name>
    <name type="synonym">Meloidogyne mayaguensis</name>
    <dbReference type="NCBI Taxonomy" id="390850"/>
    <lineage>
        <taxon>Eukaryota</taxon>
        <taxon>Metazoa</taxon>
        <taxon>Ecdysozoa</taxon>
        <taxon>Nematoda</taxon>
        <taxon>Chromadorea</taxon>
        <taxon>Rhabditida</taxon>
        <taxon>Tylenchina</taxon>
        <taxon>Tylenchomorpha</taxon>
        <taxon>Tylenchoidea</taxon>
        <taxon>Meloidogynidae</taxon>
        <taxon>Meloidogyninae</taxon>
        <taxon>Meloidogyne</taxon>
    </lineage>
</organism>
<name>A0ACB1AU29_MELEN</name>
<protein>
    <submittedName>
        <fullName evidence="1">Uncharacterized protein</fullName>
    </submittedName>
</protein>
<keyword evidence="2" id="KW-1185">Reference proteome</keyword>
<dbReference type="EMBL" id="CAVMJV010000116">
    <property type="protein sequence ID" value="CAK5104230.1"/>
    <property type="molecule type" value="Genomic_DNA"/>
</dbReference>
<gene>
    <name evidence="1" type="ORF">MENTE1834_LOCUS42952</name>
</gene>
<comment type="caution">
    <text evidence="1">The sequence shown here is derived from an EMBL/GenBank/DDBJ whole genome shotgun (WGS) entry which is preliminary data.</text>
</comment>
<evidence type="ECO:0000313" key="1">
    <source>
        <dbReference type="EMBL" id="CAK5104230.1"/>
    </source>
</evidence>
<reference evidence="1" key="1">
    <citation type="submission" date="2023-11" db="EMBL/GenBank/DDBJ databases">
        <authorList>
            <person name="Poullet M."/>
        </authorList>
    </citation>
    <scope>NUCLEOTIDE SEQUENCE</scope>
    <source>
        <strain evidence="1">E1834</strain>
    </source>
</reference>
<dbReference type="Proteomes" id="UP001497535">
    <property type="component" value="Unassembled WGS sequence"/>
</dbReference>
<sequence>MFFKFVKNIFLIYLVTINKLLSNFLGTATNDMKQMPTTQEWENDPRTIELRKQLNDALDRERTSQHKLQKTVDELLDARLEIDVKNAKNERLEKRLKNANDELASLREQLDQSMDHRETLERQQFELNLKESRKRTELQRELEAKEDEMEEMRIQFQRKIRNLESTLDDAQLEISSLLKQKKAAWQRNSQSVSMNGSLLDLAQNSNSPENRTLKGKLARAMALIQSSKIHFDKDSSFEENSQLRNLKNNLGVKFRIFFSLRRE</sequence>
<proteinExistence type="predicted"/>
<accession>A0ACB1AU29</accession>
<evidence type="ECO:0000313" key="2">
    <source>
        <dbReference type="Proteomes" id="UP001497535"/>
    </source>
</evidence>